<comment type="caution">
    <text evidence="2">The sequence shown here is derived from an EMBL/GenBank/DDBJ whole genome shotgun (WGS) entry which is preliminary data.</text>
</comment>
<dbReference type="AlphaFoldDB" id="A0A9P4P367"/>
<sequence>MATEHIDSSTTPPTSNAKNEMMSTPRTGPGTSITSGQRQAREDDDERVQDEDEDEEMDPQAKIEDFDWHGLENDYHDMVEKQGENELKLFEEFQNLVQYFGVWAATTHNHEVDRSFQRLKTRKYHVQNSELELEKKRLHYINVVKAFENAVGLVPSSPRRSHNSHRSVTRLAAPVSAPVLTAFGVPVFTAQPVRTLISASLGGVTIKLTAMQREKQKAELSTVMPEWDNWHPARCALL</sequence>
<reference evidence="2" key="1">
    <citation type="journal article" date="2020" name="Stud. Mycol.">
        <title>101 Dothideomycetes genomes: a test case for predicting lifestyles and emergence of pathogens.</title>
        <authorList>
            <person name="Haridas S."/>
            <person name="Albert R."/>
            <person name="Binder M."/>
            <person name="Bloem J."/>
            <person name="Labutti K."/>
            <person name="Salamov A."/>
            <person name="Andreopoulos B."/>
            <person name="Baker S."/>
            <person name="Barry K."/>
            <person name="Bills G."/>
            <person name="Bluhm B."/>
            <person name="Cannon C."/>
            <person name="Castanera R."/>
            <person name="Culley D."/>
            <person name="Daum C."/>
            <person name="Ezra D."/>
            <person name="Gonzalez J."/>
            <person name="Henrissat B."/>
            <person name="Kuo A."/>
            <person name="Liang C."/>
            <person name="Lipzen A."/>
            <person name="Lutzoni F."/>
            <person name="Magnuson J."/>
            <person name="Mondo S."/>
            <person name="Nolan M."/>
            <person name="Ohm R."/>
            <person name="Pangilinan J."/>
            <person name="Park H.-J."/>
            <person name="Ramirez L."/>
            <person name="Alfaro M."/>
            <person name="Sun H."/>
            <person name="Tritt A."/>
            <person name="Yoshinaga Y."/>
            <person name="Zwiers L.-H."/>
            <person name="Turgeon B."/>
            <person name="Goodwin S."/>
            <person name="Spatafora J."/>
            <person name="Crous P."/>
            <person name="Grigoriev I."/>
        </authorList>
    </citation>
    <scope>NUCLEOTIDE SEQUENCE</scope>
    <source>
        <strain evidence="2">CBS 130266</strain>
    </source>
</reference>
<name>A0A9P4P367_9PEZI</name>
<evidence type="ECO:0000313" key="2">
    <source>
        <dbReference type="EMBL" id="KAF2435809.1"/>
    </source>
</evidence>
<feature type="region of interest" description="Disordered" evidence="1">
    <location>
        <begin position="1"/>
        <end position="61"/>
    </location>
</feature>
<dbReference type="EMBL" id="MU007012">
    <property type="protein sequence ID" value="KAF2435809.1"/>
    <property type="molecule type" value="Genomic_DNA"/>
</dbReference>
<keyword evidence="3" id="KW-1185">Reference proteome</keyword>
<dbReference type="Proteomes" id="UP000800235">
    <property type="component" value="Unassembled WGS sequence"/>
</dbReference>
<evidence type="ECO:0000313" key="3">
    <source>
        <dbReference type="Proteomes" id="UP000800235"/>
    </source>
</evidence>
<feature type="compositionally biased region" description="Acidic residues" evidence="1">
    <location>
        <begin position="42"/>
        <end position="58"/>
    </location>
</feature>
<proteinExistence type="predicted"/>
<dbReference type="OrthoDB" id="5335351at2759"/>
<accession>A0A9P4P367</accession>
<feature type="compositionally biased region" description="Polar residues" evidence="1">
    <location>
        <begin position="8"/>
        <end position="36"/>
    </location>
</feature>
<protein>
    <submittedName>
        <fullName evidence="2">Uncharacterized protein</fullName>
    </submittedName>
</protein>
<organism evidence="2 3">
    <name type="scientific">Tothia fuscella</name>
    <dbReference type="NCBI Taxonomy" id="1048955"/>
    <lineage>
        <taxon>Eukaryota</taxon>
        <taxon>Fungi</taxon>
        <taxon>Dikarya</taxon>
        <taxon>Ascomycota</taxon>
        <taxon>Pezizomycotina</taxon>
        <taxon>Dothideomycetes</taxon>
        <taxon>Pleosporomycetidae</taxon>
        <taxon>Venturiales</taxon>
        <taxon>Cylindrosympodiaceae</taxon>
        <taxon>Tothia</taxon>
    </lineage>
</organism>
<gene>
    <name evidence="2" type="ORF">EJ08DRAFT_729676</name>
</gene>
<evidence type="ECO:0000256" key="1">
    <source>
        <dbReference type="SAM" id="MobiDB-lite"/>
    </source>
</evidence>